<dbReference type="Proteomes" id="UP000396862">
    <property type="component" value="Unassembled WGS sequence"/>
</dbReference>
<evidence type="ECO:0000256" key="5">
    <source>
        <dbReference type="ARBA" id="ARBA00023136"/>
    </source>
</evidence>
<feature type="transmembrane region" description="Helical" evidence="6">
    <location>
        <begin position="336"/>
        <end position="358"/>
    </location>
</feature>
<evidence type="ECO:0000313" key="8">
    <source>
        <dbReference type="EMBL" id="PSK81228.1"/>
    </source>
</evidence>
<organism evidence="8 9">
    <name type="scientific">Prolixibacter denitrificans</name>
    <dbReference type="NCBI Taxonomy" id="1541063"/>
    <lineage>
        <taxon>Bacteria</taxon>
        <taxon>Pseudomonadati</taxon>
        <taxon>Bacteroidota</taxon>
        <taxon>Bacteroidia</taxon>
        <taxon>Marinilabiliales</taxon>
        <taxon>Prolixibacteraceae</taxon>
        <taxon>Prolixibacter</taxon>
    </lineage>
</organism>
<keyword evidence="10" id="KW-1185">Reference proteome</keyword>
<evidence type="ECO:0000313" key="10">
    <source>
        <dbReference type="Proteomes" id="UP000396862"/>
    </source>
</evidence>
<evidence type="ECO:0000256" key="6">
    <source>
        <dbReference type="HAMAP-Rule" id="MF_01844"/>
    </source>
</evidence>
<sequence length="447" mass="49275">MQEMVPKRVIQASRRRFHQFLENDASGGILLIVCTIIALLWANSAFHYTYEHLWHTEIALKVGSFEVGMHLLHWVNDGLMAIFFFVVGLEIKREVIAGELSSMRKAALPALGALGGMILPALLFSALTIGKDGAQGWGIPMATDIAFSLGILSLLGKRVPLSLKIFLVALAIVDDLGAIMVIAIFYSSNLQLEYLMQALALISLLLILNWMRVRKPWVYVVIGTVVWYFFLKSGIHATIAGVLVAFTVPVRRNLMTNEFNDHVDKFNMCDDCATSYTLPDQEIHKLDNLKRQIKMVQSPAQRIEHMMHKMVNYFIMPVFALGNAGVVLDGSNMGPYGYLSLSVALALFVGKALGITLLSWGGVKIGLAELPQNIKWSHMFGVAILGGLGFTMSLFISNLAYFDLSMLNAAKLGVLGGSLVAGVVGYLLLSRILPRPKNEEFSYPVEP</sequence>
<dbReference type="PANTHER" id="PTHR30341">
    <property type="entry name" value="SODIUM ION/PROTON ANTIPORTER NHAA-RELATED"/>
    <property type="match status" value="1"/>
</dbReference>
<evidence type="ECO:0000256" key="2">
    <source>
        <dbReference type="ARBA" id="ARBA00022475"/>
    </source>
</evidence>
<keyword evidence="3 6" id="KW-0812">Transmembrane</keyword>
<dbReference type="GO" id="GO:0015385">
    <property type="term" value="F:sodium:proton antiporter activity"/>
    <property type="evidence" value="ECO:0007669"/>
    <property type="project" value="UniProtKB-UniRule"/>
</dbReference>
<keyword evidence="4 6" id="KW-1133">Transmembrane helix</keyword>
<feature type="transmembrane region" description="Helical" evidence="6">
    <location>
        <begin position="71"/>
        <end position="89"/>
    </location>
</feature>
<comment type="caution">
    <text evidence="8">The sequence shown here is derived from an EMBL/GenBank/DDBJ whole genome shotgun (WGS) entry which is preliminary data.</text>
</comment>
<feature type="transmembrane region" description="Helical" evidence="6">
    <location>
        <begin position="379"/>
        <end position="402"/>
    </location>
</feature>
<keyword evidence="6" id="KW-0050">Antiport</keyword>
<keyword evidence="6" id="KW-0813">Transport</keyword>
<keyword evidence="2 6" id="KW-1003">Cell membrane</keyword>
<dbReference type="GO" id="GO:0006885">
    <property type="term" value="P:regulation of pH"/>
    <property type="evidence" value="ECO:0007669"/>
    <property type="project" value="UniProtKB-UniRule"/>
</dbReference>
<evidence type="ECO:0000256" key="3">
    <source>
        <dbReference type="ARBA" id="ARBA00022692"/>
    </source>
</evidence>
<keyword evidence="6" id="KW-0915">Sodium</keyword>
<feature type="transmembrane region" description="Helical" evidence="6">
    <location>
        <begin position="167"/>
        <end position="188"/>
    </location>
</feature>
<dbReference type="Proteomes" id="UP000240621">
    <property type="component" value="Unassembled WGS sequence"/>
</dbReference>
<keyword evidence="5 6" id="KW-0472">Membrane</keyword>
<dbReference type="EMBL" id="PYGC01000010">
    <property type="protein sequence ID" value="PSK81228.1"/>
    <property type="molecule type" value="Genomic_DNA"/>
</dbReference>
<dbReference type="AlphaFoldDB" id="A0A2P8C8E2"/>
<comment type="function">
    <text evidence="6">Na(+)/H(+) antiporter that extrudes sodium in exchange for external protons.</text>
</comment>
<dbReference type="Gene3D" id="1.20.1530.10">
    <property type="entry name" value="Na+/H+ antiporter like domain"/>
    <property type="match status" value="1"/>
</dbReference>
<gene>
    <name evidence="6 7" type="primary">nhaA</name>
    <name evidence="8" type="ORF">CLV93_11012</name>
    <name evidence="7" type="ORF">JCM18694_19330</name>
</gene>
<comment type="catalytic activity">
    <reaction evidence="6">
        <text>Na(+)(in) + 2 H(+)(out) = Na(+)(out) + 2 H(+)(in)</text>
        <dbReference type="Rhea" id="RHEA:29251"/>
        <dbReference type="ChEBI" id="CHEBI:15378"/>
        <dbReference type="ChEBI" id="CHEBI:29101"/>
    </reaction>
</comment>
<evidence type="ECO:0000256" key="1">
    <source>
        <dbReference type="ARBA" id="ARBA00004429"/>
    </source>
</evidence>
<dbReference type="Pfam" id="PF06965">
    <property type="entry name" value="Na_H_antiport_1"/>
    <property type="match status" value="1"/>
</dbReference>
<dbReference type="PANTHER" id="PTHR30341:SF0">
    <property type="entry name" value="NA(+)_H(+) ANTIPORTER NHAA"/>
    <property type="match status" value="1"/>
</dbReference>
<evidence type="ECO:0000313" key="7">
    <source>
        <dbReference type="EMBL" id="GET21687.1"/>
    </source>
</evidence>
<comment type="similarity">
    <text evidence="6">Belongs to the NhaA Na(+)/H(+) (TC 2.A.33) antiporter family.</text>
</comment>
<dbReference type="NCBIfam" id="TIGR00773">
    <property type="entry name" value="NhaA"/>
    <property type="match status" value="1"/>
</dbReference>
<keyword evidence="6" id="KW-0406">Ion transport</keyword>
<dbReference type="GO" id="GO:0005886">
    <property type="term" value="C:plasma membrane"/>
    <property type="evidence" value="ECO:0007669"/>
    <property type="project" value="UniProtKB-SubCell"/>
</dbReference>
<keyword evidence="6" id="KW-0739">Sodium transport</keyword>
<feature type="transmembrane region" description="Helical" evidence="6">
    <location>
        <begin position="194"/>
        <end position="211"/>
    </location>
</feature>
<comment type="subcellular location">
    <subcellularLocation>
        <location evidence="1">Cell inner membrane</location>
        <topology evidence="1">Multi-pass membrane protein</topology>
    </subcellularLocation>
    <subcellularLocation>
        <location evidence="6">Cell membrane</location>
        <topology evidence="6">Multi-pass membrane protein</topology>
    </subcellularLocation>
</comment>
<proteinExistence type="inferred from homology"/>
<dbReference type="EMBL" id="BLAU01000001">
    <property type="protein sequence ID" value="GET21687.1"/>
    <property type="molecule type" value="Genomic_DNA"/>
</dbReference>
<reference evidence="7 10" key="2">
    <citation type="submission" date="2019-10" db="EMBL/GenBank/DDBJ databases">
        <title>Prolixibacter strains distinguished by the presence of nitrate reductase genes were adept at nitrate-dependent anaerobic corrosion of metallic iron and carbon steel.</title>
        <authorList>
            <person name="Iino T."/>
            <person name="Shono N."/>
            <person name="Ito K."/>
            <person name="Nakamura R."/>
            <person name="Sueoka K."/>
            <person name="Harayama S."/>
            <person name="Ohkuma M."/>
        </authorList>
    </citation>
    <scope>NUCLEOTIDE SEQUENCE [LARGE SCALE GENOMIC DNA]</scope>
    <source>
        <strain evidence="7 10">MIC1-1</strain>
    </source>
</reference>
<evidence type="ECO:0000256" key="4">
    <source>
        <dbReference type="ARBA" id="ARBA00022989"/>
    </source>
</evidence>
<dbReference type="InterPro" id="IPR004670">
    <property type="entry name" value="NhaA"/>
</dbReference>
<evidence type="ECO:0000313" key="9">
    <source>
        <dbReference type="Proteomes" id="UP000240621"/>
    </source>
</evidence>
<protein>
    <recommendedName>
        <fullName evidence="6">Na(+)/H(+) antiporter NhaA</fullName>
    </recommendedName>
    <alternativeName>
        <fullName evidence="6">Sodium/proton antiporter NhaA</fullName>
    </alternativeName>
</protein>
<feature type="transmembrane region" description="Helical" evidence="6">
    <location>
        <begin position="218"/>
        <end position="246"/>
    </location>
</feature>
<feature type="transmembrane region" description="Helical" evidence="6">
    <location>
        <begin position="110"/>
        <end position="130"/>
    </location>
</feature>
<feature type="transmembrane region" description="Helical" evidence="6">
    <location>
        <begin position="21"/>
        <end position="42"/>
    </location>
</feature>
<dbReference type="HAMAP" id="MF_01844">
    <property type="entry name" value="NhaA"/>
    <property type="match status" value="1"/>
</dbReference>
<accession>A0A2P8C8E2</accession>
<dbReference type="InterPro" id="IPR023171">
    <property type="entry name" value="Na/H_antiporter_dom_sf"/>
</dbReference>
<reference evidence="8 9" key="1">
    <citation type="submission" date="2018-03" db="EMBL/GenBank/DDBJ databases">
        <title>Genomic Encyclopedia of Archaeal and Bacterial Type Strains, Phase II (KMG-II): from individual species to whole genera.</title>
        <authorList>
            <person name="Goeker M."/>
        </authorList>
    </citation>
    <scope>NUCLEOTIDE SEQUENCE [LARGE SCALE GENOMIC DNA]</scope>
    <source>
        <strain evidence="8 9">DSM 27267</strain>
    </source>
</reference>
<feature type="transmembrane region" description="Helical" evidence="6">
    <location>
        <begin position="408"/>
        <end position="429"/>
    </location>
</feature>
<name>A0A2P8C8E2_9BACT</name>